<dbReference type="PATRIC" id="fig|874156.12.peg.197"/>
<dbReference type="InterPro" id="IPR051044">
    <property type="entry name" value="MAG_DAG_Lipase"/>
</dbReference>
<keyword evidence="3" id="KW-1185">Reference proteome</keyword>
<protein>
    <submittedName>
        <fullName evidence="2">Lysophospholipase</fullName>
    </submittedName>
</protein>
<evidence type="ECO:0000259" key="1">
    <source>
        <dbReference type="Pfam" id="PF12146"/>
    </source>
</evidence>
<comment type="caution">
    <text evidence="2">The sequence shown here is derived from an EMBL/GenBank/DDBJ whole genome shotgun (WGS) entry which is preliminary data.</text>
</comment>
<evidence type="ECO:0000313" key="3">
    <source>
        <dbReference type="Proteomes" id="UP000053455"/>
    </source>
</evidence>
<dbReference type="PANTHER" id="PTHR11614">
    <property type="entry name" value="PHOSPHOLIPASE-RELATED"/>
    <property type="match status" value="1"/>
</dbReference>
<accession>A0A0H0XRX8</accession>
<dbReference type="Proteomes" id="UP000053455">
    <property type="component" value="Unassembled WGS sequence"/>
</dbReference>
<dbReference type="SUPFAM" id="SSF53474">
    <property type="entry name" value="alpha/beta-Hydrolases"/>
    <property type="match status" value="1"/>
</dbReference>
<sequence>MSQVAKVTAIPFDRRAIPAEAKEGIWHAADGHKIRSIEWPGPPEGVMPRGSMLFMPGRGDAYEKYLESFEHWRLEGWQVSAADWRGQGGSGRLGNDDATGHIDDFALWIADLADYWRGWADGRTGPLVLVGHSMGGHLTLRAVMEKVLDPAPDALVLSAPMLDTFPEIVPLPIKRGFAWAMLKLGDPKRPAWKMSEKPGAKPGLRQTLLTHDVIRYEDELWWRKYRPELELGPGSWGWVNGAMESSATMFRRGALESVDLPVFILGTTADKLVSPSAIRSAIARIPNAESLMLGPEARHEILREEDGVRGKALAAIDDFLMRKTAPDG</sequence>
<dbReference type="Pfam" id="PF12146">
    <property type="entry name" value="Hydrolase_4"/>
    <property type="match status" value="1"/>
</dbReference>
<dbReference type="Gene3D" id="3.40.50.1820">
    <property type="entry name" value="alpha/beta hydrolase"/>
    <property type="match status" value="1"/>
</dbReference>
<evidence type="ECO:0000313" key="2">
    <source>
        <dbReference type="EMBL" id="KLI65104.1"/>
    </source>
</evidence>
<dbReference type="OrthoDB" id="9788260at2"/>
<dbReference type="InterPro" id="IPR029058">
    <property type="entry name" value="AB_hydrolase_fold"/>
</dbReference>
<gene>
    <name evidence="2" type="ORF">AAV99_00935</name>
</gene>
<dbReference type="InterPro" id="IPR022742">
    <property type="entry name" value="Hydrolase_4"/>
</dbReference>
<proteinExistence type="predicted"/>
<dbReference type="STRING" id="874156.GCA_001021555_01096"/>
<feature type="domain" description="Serine aminopeptidase S33" evidence="1">
    <location>
        <begin position="48"/>
        <end position="306"/>
    </location>
</feature>
<name>A0A0H0XRX8_9SPHN</name>
<dbReference type="AlphaFoldDB" id="A0A0H0XRX8"/>
<organism evidence="2 3">
    <name type="scientific">Aurantiacibacter marinus</name>
    <dbReference type="NCBI Taxonomy" id="874156"/>
    <lineage>
        <taxon>Bacteria</taxon>
        <taxon>Pseudomonadati</taxon>
        <taxon>Pseudomonadota</taxon>
        <taxon>Alphaproteobacteria</taxon>
        <taxon>Sphingomonadales</taxon>
        <taxon>Erythrobacteraceae</taxon>
        <taxon>Aurantiacibacter</taxon>
    </lineage>
</organism>
<reference evidence="2 3" key="1">
    <citation type="submission" date="2015-04" db="EMBL/GenBank/DDBJ databases">
        <title>The draft genome sequence of Erythrobacter marinus HWDM-33.</title>
        <authorList>
            <person name="Zhuang L."/>
            <person name="Liu Y."/>
            <person name="Shao Z."/>
        </authorList>
    </citation>
    <scope>NUCLEOTIDE SEQUENCE [LARGE SCALE GENOMIC DNA]</scope>
    <source>
        <strain evidence="2 3">HWDM-33</strain>
    </source>
</reference>
<dbReference type="EMBL" id="LBHU01000001">
    <property type="protein sequence ID" value="KLI65104.1"/>
    <property type="molecule type" value="Genomic_DNA"/>
</dbReference>